<dbReference type="EMBL" id="JABCUI010000002">
    <property type="protein sequence ID" value="NMW87168.1"/>
    <property type="molecule type" value="Genomic_DNA"/>
</dbReference>
<name>A0A7Y0UH18_9ACTO</name>
<evidence type="ECO:0000256" key="1">
    <source>
        <dbReference type="SAM" id="MobiDB-lite"/>
    </source>
</evidence>
<proteinExistence type="predicted"/>
<sequence length="659" mass="69862">MQRDAVANSDSAEHSYGERIPRRDSMGSQDVNKGAKPGGSPSEPRPPKLRPSPHLSRPVGKVPGGARDANATEMFPGFAQDKKRNGKVPVAIGAAIGILALAYVGTAVAVSGSMPRGSSFAGVTVGGMSPTDAIKKLDSQLGPRLKQPFPVKLGAKTVNIDPAAAGLQPDFTSSVHEVADFSLSPVKILAHLGGTGPLDLKSKIDEKALDKAVSAAAADLKSAPQEADFFCQDSQLQPVKPAPGRELDLKAATALLHREWWKPGDPLNLPGKSSAPKSTQAQLDTAAQGEAKTLLSAPVKLNVGGQSLDIPTAELCQDATWSLQGEKLKASLDGEKLKKYTLANTKGLETEPVNARFSFDSGSPQVVASVDGAKLDSKELSDRVTMGAISQENREVSVDLTPIAPQFTTDDANKAGVKEVIGEFATPLTSDSVRTGNLTRAAQILTGKVYLPKQDFSLERDLGPLTPENGWRASGVFQNGVHTKAIGGGLSQMCVTTLNAAWFAGMDLVEFNPHGVYFTRYPAGRECTLWTGSLDLKWKNPNPTPVVLQGWTGGGQLHMRIWGTKYYTVESSQSPRTNYVQPKTTVNNWSECVPSGAGQPGFTISNTRTRYLDGKKVDSKTYTHTYAPDNAVVCAKDLAAQKAREEQAAAAGADSPEGQ</sequence>
<feature type="domain" description="YoaR-like putative peptidoglycan binding" evidence="3">
    <location>
        <begin position="327"/>
        <end position="395"/>
    </location>
</feature>
<reference evidence="4 5" key="1">
    <citation type="submission" date="2020-04" db="EMBL/GenBank/DDBJ databases">
        <title>Antimicrobial susceptibility and clonality of vaginal-derived multi-drug resistant Mobiluncus isolates in China.</title>
        <authorList>
            <person name="Zhang X."/>
        </authorList>
    </citation>
    <scope>NUCLEOTIDE SEQUENCE [LARGE SCALE GENOMIC DNA]</scope>
    <source>
        <strain evidence="4 5">19</strain>
    </source>
</reference>
<dbReference type="InterPro" id="IPR052913">
    <property type="entry name" value="Glycopeptide_resist_protein"/>
</dbReference>
<evidence type="ECO:0000313" key="5">
    <source>
        <dbReference type="Proteomes" id="UP000553981"/>
    </source>
</evidence>
<keyword evidence="2" id="KW-1133">Transmembrane helix</keyword>
<protein>
    <submittedName>
        <fullName evidence="4">Vanomycin resistance protein VanB</fullName>
    </submittedName>
</protein>
<dbReference type="InterPro" id="IPR007391">
    <property type="entry name" value="Vancomycin_resist_VanW"/>
</dbReference>
<gene>
    <name evidence="4" type="ORF">HHJ67_05300</name>
</gene>
<evidence type="ECO:0000313" key="4">
    <source>
        <dbReference type="EMBL" id="NMW87168.1"/>
    </source>
</evidence>
<dbReference type="Pfam" id="PF04294">
    <property type="entry name" value="VanW"/>
    <property type="match status" value="1"/>
</dbReference>
<comment type="caution">
    <text evidence="4">The sequence shown here is derived from an EMBL/GenBank/DDBJ whole genome shotgun (WGS) entry which is preliminary data.</text>
</comment>
<organism evidence="4 5">
    <name type="scientific">Mobiluncus curtisii</name>
    <dbReference type="NCBI Taxonomy" id="2051"/>
    <lineage>
        <taxon>Bacteria</taxon>
        <taxon>Bacillati</taxon>
        <taxon>Actinomycetota</taxon>
        <taxon>Actinomycetes</taxon>
        <taxon>Actinomycetales</taxon>
        <taxon>Actinomycetaceae</taxon>
        <taxon>Mobiluncus</taxon>
    </lineage>
</organism>
<dbReference type="PANTHER" id="PTHR35788">
    <property type="entry name" value="EXPORTED PROTEIN-RELATED"/>
    <property type="match status" value="1"/>
</dbReference>
<evidence type="ECO:0000256" key="2">
    <source>
        <dbReference type="SAM" id="Phobius"/>
    </source>
</evidence>
<dbReference type="Pfam" id="PF12229">
    <property type="entry name" value="PG_binding_4"/>
    <property type="match status" value="1"/>
</dbReference>
<keyword evidence="2" id="KW-0472">Membrane</keyword>
<feature type="region of interest" description="Disordered" evidence="1">
    <location>
        <begin position="1"/>
        <end position="71"/>
    </location>
</feature>
<keyword evidence="2" id="KW-0812">Transmembrane</keyword>
<evidence type="ECO:0000259" key="3">
    <source>
        <dbReference type="Pfam" id="PF12229"/>
    </source>
</evidence>
<dbReference type="AlphaFoldDB" id="A0A7Y0UH18"/>
<dbReference type="Proteomes" id="UP000553981">
    <property type="component" value="Unassembled WGS sequence"/>
</dbReference>
<feature type="transmembrane region" description="Helical" evidence="2">
    <location>
        <begin position="90"/>
        <end position="110"/>
    </location>
</feature>
<dbReference type="PANTHER" id="PTHR35788:SF1">
    <property type="entry name" value="EXPORTED PROTEIN"/>
    <property type="match status" value="1"/>
</dbReference>
<dbReference type="InterPro" id="IPR022029">
    <property type="entry name" value="YoaR-like_PG-bd"/>
</dbReference>
<accession>A0A7Y0UH18</accession>
<feature type="compositionally biased region" description="Basic and acidic residues" evidence="1">
    <location>
        <begin position="11"/>
        <end position="25"/>
    </location>
</feature>